<sequence>MNRNNNVEYLNSASRKNKKNQQKNRPKVNKRTKRLMAIVAVFAVVIIALGWQIGDGMNQIHEVNAQITEKQQDYRVEKQKEKGLNEQIKLLNNKNYLQELMRAKYYYTKPGETVYSFPQNSNIGNE</sequence>
<keyword evidence="2" id="KW-0812">Transmembrane</keyword>
<proteinExistence type="predicted"/>
<dbReference type="PANTHER" id="PTHR40027">
    <property type="entry name" value="CELL DIVISION PROTEIN DIVIC"/>
    <property type="match status" value="1"/>
</dbReference>
<dbReference type="InterPro" id="IPR007060">
    <property type="entry name" value="FtsL/DivIC"/>
</dbReference>
<organism evidence="3 4">
    <name type="scientific">Fructilactobacillus fructivorans</name>
    <dbReference type="NCBI Taxonomy" id="1614"/>
    <lineage>
        <taxon>Bacteria</taxon>
        <taxon>Bacillati</taxon>
        <taxon>Bacillota</taxon>
        <taxon>Bacilli</taxon>
        <taxon>Lactobacillales</taxon>
        <taxon>Lactobacillaceae</taxon>
        <taxon>Fructilactobacillus</taxon>
    </lineage>
</organism>
<dbReference type="Pfam" id="PF04977">
    <property type="entry name" value="DivIC"/>
    <property type="match status" value="1"/>
</dbReference>
<dbReference type="EMBL" id="CP045562">
    <property type="protein sequence ID" value="QFX93050.1"/>
    <property type="molecule type" value="Genomic_DNA"/>
</dbReference>
<evidence type="ECO:0000256" key="2">
    <source>
        <dbReference type="SAM" id="Phobius"/>
    </source>
</evidence>
<evidence type="ECO:0000256" key="1">
    <source>
        <dbReference type="SAM" id="MobiDB-lite"/>
    </source>
</evidence>
<accession>A0AAE6P2L2</accession>
<dbReference type="KEGG" id="lfv:LF543_05660"/>
<dbReference type="AlphaFoldDB" id="A0AAE6P2L2"/>
<evidence type="ECO:0000313" key="4">
    <source>
        <dbReference type="Proteomes" id="UP000327194"/>
    </source>
</evidence>
<keyword evidence="2" id="KW-1133">Transmembrane helix</keyword>
<feature type="compositionally biased region" description="Basic residues" evidence="1">
    <location>
        <begin position="15"/>
        <end position="29"/>
    </location>
</feature>
<dbReference type="InterPro" id="IPR039076">
    <property type="entry name" value="DivIC"/>
</dbReference>
<name>A0AAE6P2L2_9LACO</name>
<reference evidence="3 4" key="1">
    <citation type="submission" date="2019-10" db="EMBL/GenBank/DDBJ databases">
        <title>Genome sequencing of Lactobacillus fructivorans.</title>
        <authorList>
            <person name="Kim K."/>
        </authorList>
    </citation>
    <scope>NUCLEOTIDE SEQUENCE [LARGE SCALE GENOMIC DNA]</scope>
    <source>
        <strain evidence="3 4">LF543</strain>
    </source>
</reference>
<feature type="compositionally biased region" description="Polar residues" evidence="1">
    <location>
        <begin position="1"/>
        <end position="14"/>
    </location>
</feature>
<dbReference type="PANTHER" id="PTHR40027:SF1">
    <property type="entry name" value="CELL DIVISION PROTEIN DIVIC"/>
    <property type="match status" value="1"/>
</dbReference>
<dbReference type="RefSeq" id="WP_010022827.1">
    <property type="nucleotide sequence ID" value="NZ_AZDS01000004.1"/>
</dbReference>
<feature type="transmembrane region" description="Helical" evidence="2">
    <location>
        <begin position="35"/>
        <end position="54"/>
    </location>
</feature>
<gene>
    <name evidence="3" type="ORF">LF543_05660</name>
</gene>
<protein>
    <recommendedName>
        <fullName evidence="5">Septum formation initiator family protein</fullName>
    </recommendedName>
</protein>
<evidence type="ECO:0008006" key="5">
    <source>
        <dbReference type="Google" id="ProtNLM"/>
    </source>
</evidence>
<keyword evidence="2" id="KW-0472">Membrane</keyword>
<feature type="region of interest" description="Disordered" evidence="1">
    <location>
        <begin position="1"/>
        <end position="29"/>
    </location>
</feature>
<evidence type="ECO:0000313" key="3">
    <source>
        <dbReference type="EMBL" id="QFX93050.1"/>
    </source>
</evidence>
<dbReference type="Proteomes" id="UP000327194">
    <property type="component" value="Chromosome"/>
</dbReference>
<dbReference type="GO" id="GO:0051301">
    <property type="term" value="P:cell division"/>
    <property type="evidence" value="ECO:0007669"/>
    <property type="project" value="InterPro"/>
</dbReference>